<gene>
    <name evidence="5" type="ORF">AMELA_G00257810</name>
</gene>
<evidence type="ECO:0000256" key="1">
    <source>
        <dbReference type="ARBA" id="ARBA00004514"/>
    </source>
</evidence>
<sequence>MKTRLFGGIDLLLAICPSLRAICKFFLQNKNVKMMQLLQQYNGIGCKVNVLYRIVSWDDHFFAGLRQMEFAGPLYSIDCWECSIRHLTCEIRKDVVKPTVPHVTRGNVDIIQPLKVTDTHVIIDIQSLSLFGLLKSLLFQPCPIRAQVVLINNNRMRKLHIHLLPGNVPVDEVICFNQYCFCFLFFLL</sequence>
<dbReference type="EMBL" id="JAAGNN010000024">
    <property type="protein sequence ID" value="KAF4073345.1"/>
    <property type="molecule type" value="Genomic_DNA"/>
</dbReference>
<dbReference type="Proteomes" id="UP000593565">
    <property type="component" value="Unassembled WGS sequence"/>
</dbReference>
<keyword evidence="3" id="KW-0732">Signal</keyword>
<feature type="domain" description="FIIND" evidence="4">
    <location>
        <begin position="2"/>
        <end position="188"/>
    </location>
</feature>
<feature type="signal peptide" evidence="3">
    <location>
        <begin position="1"/>
        <end position="21"/>
    </location>
</feature>
<proteinExistence type="predicted"/>
<dbReference type="GO" id="GO:0005829">
    <property type="term" value="C:cytosol"/>
    <property type="evidence" value="ECO:0007669"/>
    <property type="project" value="UniProtKB-SubCell"/>
</dbReference>
<feature type="chain" id="PRO_5029633415" description="FIIND domain-containing protein" evidence="3">
    <location>
        <begin position="22"/>
        <end position="188"/>
    </location>
</feature>
<evidence type="ECO:0000313" key="6">
    <source>
        <dbReference type="Proteomes" id="UP000593565"/>
    </source>
</evidence>
<dbReference type="PROSITE" id="PS51830">
    <property type="entry name" value="FIIND"/>
    <property type="match status" value="1"/>
</dbReference>
<dbReference type="AlphaFoldDB" id="A0A7J5ZRY6"/>
<keyword evidence="6" id="KW-1185">Reference proteome</keyword>
<keyword evidence="2" id="KW-0963">Cytoplasm</keyword>
<evidence type="ECO:0000256" key="2">
    <source>
        <dbReference type="ARBA" id="ARBA00022490"/>
    </source>
</evidence>
<dbReference type="Pfam" id="PF13553">
    <property type="entry name" value="FIIND"/>
    <property type="match status" value="1"/>
</dbReference>
<organism evidence="5 6">
    <name type="scientific">Ameiurus melas</name>
    <name type="common">Black bullhead</name>
    <name type="synonym">Silurus melas</name>
    <dbReference type="NCBI Taxonomy" id="219545"/>
    <lineage>
        <taxon>Eukaryota</taxon>
        <taxon>Metazoa</taxon>
        <taxon>Chordata</taxon>
        <taxon>Craniata</taxon>
        <taxon>Vertebrata</taxon>
        <taxon>Euteleostomi</taxon>
        <taxon>Actinopterygii</taxon>
        <taxon>Neopterygii</taxon>
        <taxon>Teleostei</taxon>
        <taxon>Ostariophysi</taxon>
        <taxon>Siluriformes</taxon>
        <taxon>Ictaluridae</taxon>
        <taxon>Ameiurus</taxon>
    </lineage>
</organism>
<evidence type="ECO:0000313" key="5">
    <source>
        <dbReference type="EMBL" id="KAF4073345.1"/>
    </source>
</evidence>
<accession>A0A7J5ZRY6</accession>
<reference evidence="5 6" key="1">
    <citation type="submission" date="2020-02" db="EMBL/GenBank/DDBJ databases">
        <title>A chromosome-scale genome assembly of the black bullhead catfish (Ameiurus melas).</title>
        <authorList>
            <person name="Wen M."/>
            <person name="Zham M."/>
            <person name="Cabau C."/>
            <person name="Klopp C."/>
            <person name="Donnadieu C."/>
            <person name="Roques C."/>
            <person name="Bouchez O."/>
            <person name="Lampietro C."/>
            <person name="Jouanno E."/>
            <person name="Herpin A."/>
            <person name="Louis A."/>
            <person name="Berthelot C."/>
            <person name="Parey E."/>
            <person name="Roest-Crollius H."/>
            <person name="Braasch I."/>
            <person name="Postlethwait J."/>
            <person name="Robinson-Rechavi M."/>
            <person name="Echchiki A."/>
            <person name="Begum T."/>
            <person name="Montfort J."/>
            <person name="Schartl M."/>
            <person name="Bobe J."/>
            <person name="Guiguen Y."/>
        </authorList>
    </citation>
    <scope>NUCLEOTIDE SEQUENCE [LARGE SCALE GENOMIC DNA]</scope>
    <source>
        <strain evidence="5">M_S1</strain>
        <tissue evidence="5">Blood</tissue>
    </source>
</reference>
<evidence type="ECO:0000259" key="4">
    <source>
        <dbReference type="PROSITE" id="PS51830"/>
    </source>
</evidence>
<name>A0A7J5ZRY6_AMEME</name>
<protein>
    <recommendedName>
        <fullName evidence="4">FIIND domain-containing protein</fullName>
    </recommendedName>
</protein>
<evidence type="ECO:0000256" key="3">
    <source>
        <dbReference type="SAM" id="SignalP"/>
    </source>
</evidence>
<comment type="subcellular location">
    <subcellularLocation>
        <location evidence="1">Cytoplasm</location>
        <location evidence="1">Cytosol</location>
    </subcellularLocation>
</comment>
<comment type="caution">
    <text evidence="5">The sequence shown here is derived from an EMBL/GenBank/DDBJ whole genome shotgun (WGS) entry which is preliminary data.</text>
</comment>
<dbReference type="InterPro" id="IPR025307">
    <property type="entry name" value="FIIND_dom"/>
</dbReference>